<dbReference type="InterPro" id="IPR035965">
    <property type="entry name" value="PAS-like_dom_sf"/>
</dbReference>
<dbReference type="PANTHER" id="PTHR43304:SF1">
    <property type="entry name" value="PAC DOMAIN-CONTAINING PROTEIN"/>
    <property type="match status" value="1"/>
</dbReference>
<dbReference type="InterPro" id="IPR013767">
    <property type="entry name" value="PAS_fold"/>
</dbReference>
<protein>
    <recommendedName>
        <fullName evidence="2">histidine kinase</fullName>
        <ecNumber evidence="2">2.7.13.3</ecNumber>
    </recommendedName>
</protein>
<dbReference type="GO" id="GO:0006355">
    <property type="term" value="P:regulation of DNA-templated transcription"/>
    <property type="evidence" value="ECO:0007669"/>
    <property type="project" value="InterPro"/>
</dbReference>
<accession>A0A0E9MZG7</accession>
<name>A0A0E9MZG7_9BACT</name>
<evidence type="ECO:0000256" key="4">
    <source>
        <dbReference type="ARBA" id="ARBA00022679"/>
    </source>
</evidence>
<dbReference type="InterPro" id="IPR005467">
    <property type="entry name" value="His_kinase_dom"/>
</dbReference>
<dbReference type="InterPro" id="IPR003594">
    <property type="entry name" value="HATPase_dom"/>
</dbReference>
<dbReference type="SMART" id="SM00091">
    <property type="entry name" value="PAS"/>
    <property type="match status" value="3"/>
</dbReference>
<dbReference type="InterPro" id="IPR000014">
    <property type="entry name" value="PAS"/>
</dbReference>
<proteinExistence type="predicted"/>
<feature type="domain" description="PAC" evidence="7">
    <location>
        <begin position="254"/>
        <end position="307"/>
    </location>
</feature>
<organism evidence="8 9">
    <name type="scientific">Flavihumibacter petaseus NBRC 106054</name>
    <dbReference type="NCBI Taxonomy" id="1220578"/>
    <lineage>
        <taxon>Bacteria</taxon>
        <taxon>Pseudomonadati</taxon>
        <taxon>Bacteroidota</taxon>
        <taxon>Chitinophagia</taxon>
        <taxon>Chitinophagales</taxon>
        <taxon>Chitinophagaceae</taxon>
        <taxon>Flavihumibacter</taxon>
    </lineage>
</organism>
<dbReference type="Pfam" id="PF08448">
    <property type="entry name" value="PAS_4"/>
    <property type="match status" value="2"/>
</dbReference>
<feature type="domain" description="PAC" evidence="7">
    <location>
        <begin position="515"/>
        <end position="568"/>
    </location>
</feature>
<dbReference type="InterPro" id="IPR000700">
    <property type="entry name" value="PAS-assoc_C"/>
</dbReference>
<dbReference type="Pfam" id="PF02518">
    <property type="entry name" value="HATPase_c"/>
    <property type="match status" value="1"/>
</dbReference>
<dbReference type="Gene3D" id="3.30.565.10">
    <property type="entry name" value="Histidine kinase-like ATPase, C-terminal domain"/>
    <property type="match status" value="1"/>
</dbReference>
<evidence type="ECO:0000259" key="7">
    <source>
        <dbReference type="PROSITE" id="PS50113"/>
    </source>
</evidence>
<feature type="domain" description="PAC" evidence="7">
    <location>
        <begin position="384"/>
        <end position="437"/>
    </location>
</feature>
<comment type="catalytic activity">
    <reaction evidence="1">
        <text>ATP + protein L-histidine = ADP + protein N-phospho-L-histidine.</text>
        <dbReference type="EC" id="2.7.13.3"/>
    </reaction>
</comment>
<dbReference type="Proteomes" id="UP000033121">
    <property type="component" value="Unassembled WGS sequence"/>
</dbReference>
<dbReference type="EMBL" id="BBWV01000002">
    <property type="protein sequence ID" value="GAO43142.1"/>
    <property type="molecule type" value="Genomic_DNA"/>
</dbReference>
<dbReference type="AlphaFoldDB" id="A0A0E9MZG7"/>
<keyword evidence="3" id="KW-0597">Phosphoprotein</keyword>
<dbReference type="Gene3D" id="3.30.450.20">
    <property type="entry name" value="PAS domain"/>
    <property type="match status" value="4"/>
</dbReference>
<dbReference type="GO" id="GO:0000155">
    <property type="term" value="F:phosphorelay sensor kinase activity"/>
    <property type="evidence" value="ECO:0007669"/>
    <property type="project" value="InterPro"/>
</dbReference>
<dbReference type="Pfam" id="PF00512">
    <property type="entry name" value="HisKA"/>
    <property type="match status" value="1"/>
</dbReference>
<dbReference type="CDD" id="cd00082">
    <property type="entry name" value="HisKA"/>
    <property type="match status" value="1"/>
</dbReference>
<gene>
    <name evidence="8" type="ORF">FPE01S_02_02460</name>
</gene>
<dbReference type="SUPFAM" id="SSF55785">
    <property type="entry name" value="PYP-like sensor domain (PAS domain)"/>
    <property type="match status" value="4"/>
</dbReference>
<dbReference type="RefSeq" id="WP_046369069.1">
    <property type="nucleotide sequence ID" value="NZ_BBWV01000002.1"/>
</dbReference>
<dbReference type="Gene3D" id="1.10.287.130">
    <property type="match status" value="1"/>
</dbReference>
<evidence type="ECO:0000259" key="6">
    <source>
        <dbReference type="PROSITE" id="PS50109"/>
    </source>
</evidence>
<keyword evidence="4" id="KW-0808">Transferase</keyword>
<reference evidence="8 9" key="1">
    <citation type="submission" date="2015-04" db="EMBL/GenBank/DDBJ databases">
        <title>Whole genome shotgun sequence of Flavihumibacter petaseus NBRC 106054.</title>
        <authorList>
            <person name="Miyazawa S."/>
            <person name="Hosoyama A."/>
            <person name="Hashimoto M."/>
            <person name="Noguchi M."/>
            <person name="Tsuchikane K."/>
            <person name="Ohji S."/>
            <person name="Yamazoe A."/>
            <person name="Ichikawa N."/>
            <person name="Kimura A."/>
            <person name="Fujita N."/>
        </authorList>
    </citation>
    <scope>NUCLEOTIDE SEQUENCE [LARGE SCALE GENOMIC DNA]</scope>
    <source>
        <strain evidence="8 9">NBRC 106054</strain>
    </source>
</reference>
<dbReference type="InterPro" id="IPR013656">
    <property type="entry name" value="PAS_4"/>
</dbReference>
<dbReference type="CDD" id="cd00130">
    <property type="entry name" value="PAS"/>
    <property type="match status" value="2"/>
</dbReference>
<dbReference type="SMART" id="SM00387">
    <property type="entry name" value="HATPase_c"/>
    <property type="match status" value="1"/>
</dbReference>
<dbReference type="SUPFAM" id="SSF47384">
    <property type="entry name" value="Homodimeric domain of signal transducing histidine kinase"/>
    <property type="match status" value="1"/>
</dbReference>
<dbReference type="SUPFAM" id="SSF55874">
    <property type="entry name" value="ATPase domain of HSP90 chaperone/DNA topoisomerase II/histidine kinase"/>
    <property type="match status" value="1"/>
</dbReference>
<dbReference type="EC" id="2.7.13.3" evidence="2"/>
<dbReference type="SMART" id="SM00388">
    <property type="entry name" value="HisKA"/>
    <property type="match status" value="1"/>
</dbReference>
<sequence>MAVAINKYTFLEGGGELGELVRNFDWSSTAVGSVEEWPPALRTTVGIILHSGFPMFLWWGDEMIQFYNDAYRPSLGENGKHPIALGQHARDCWPEIWEIIYPLIRKVRTTGESFFLEDQLVPIYRNGKIEDVYWTFSYSAVFDEDEIGGVLVVCHETTNKVETIRKLENAQIALQRSEVNLQNMIQQAPVAISILKGPDHIVEIANDRMFELWGKPRSQMMGKPVFDELVEARKEGFEALLDSVYQSGLTYTAYGAPVTLYRNGGTQLAYVHFVYEAFRDGEGNITGVMVVAVDVTQEMIVRQKLEQSENKIRSLVEGAPFPIGVYEGPEMTITMLNQAIMTVWGKGHDLIGKTYMEVLPELESQDIYPQLTNVFKTGKAFHARNQKVDLVVNGKPDSFFFNYSFTPLLDSRGNVYGILNTAADVTDLNLAKLQVEQSESNFRQMVKQAPVAMCILLGPDHVVELANDMMLELWGKPVESVMQRPIFEGLPDARNQGLEDLLDNVYQTGAPFVAYEMPVQLVRNGIAETVFQNFVYEPYRDANGVVIGVLAITNDVTPQVLARHKIEEIVQERTESLERKNAELSQFAYISSHDLQEPARKISIFIDALKNLLADSHDPKVNSYIEKISRSSSRMLALIRDVLSISQLSSHLEKFERVDLNELLADVITDYELMIQEKQCTIEVKGSLPVVEAIPIQMSQVFGNLISNALKFAKADEPLRIVISHRLLDAGEQVAAHLKPGIACSRIDFSDNGIGFQQDYANQIFNIFQRLHGRTEYAGNGIGLAMCKKIMENHNGQIFATATPGAGATFTLLLPHLLPAVPADQL</sequence>
<dbReference type="PROSITE" id="PS50109">
    <property type="entry name" value="HIS_KIN"/>
    <property type="match status" value="1"/>
</dbReference>
<dbReference type="InterPro" id="IPR052162">
    <property type="entry name" value="Sensor_kinase/Photoreceptor"/>
</dbReference>
<keyword evidence="5 8" id="KW-0418">Kinase</keyword>
<evidence type="ECO:0000256" key="1">
    <source>
        <dbReference type="ARBA" id="ARBA00000085"/>
    </source>
</evidence>
<evidence type="ECO:0000256" key="2">
    <source>
        <dbReference type="ARBA" id="ARBA00012438"/>
    </source>
</evidence>
<evidence type="ECO:0000256" key="3">
    <source>
        <dbReference type="ARBA" id="ARBA00022553"/>
    </source>
</evidence>
<evidence type="ECO:0000313" key="9">
    <source>
        <dbReference type="Proteomes" id="UP000033121"/>
    </source>
</evidence>
<dbReference type="OrthoDB" id="607558at2"/>
<dbReference type="PANTHER" id="PTHR43304">
    <property type="entry name" value="PHYTOCHROME-LIKE PROTEIN CPH1"/>
    <property type="match status" value="1"/>
</dbReference>
<dbReference type="InterPro" id="IPR004358">
    <property type="entry name" value="Sig_transdc_His_kin-like_C"/>
</dbReference>
<keyword evidence="9" id="KW-1185">Reference proteome</keyword>
<comment type="caution">
    <text evidence="8">The sequence shown here is derived from an EMBL/GenBank/DDBJ whole genome shotgun (WGS) entry which is preliminary data.</text>
</comment>
<evidence type="ECO:0000256" key="5">
    <source>
        <dbReference type="ARBA" id="ARBA00022777"/>
    </source>
</evidence>
<dbReference type="InterPro" id="IPR036097">
    <property type="entry name" value="HisK_dim/P_sf"/>
</dbReference>
<dbReference type="InterPro" id="IPR003661">
    <property type="entry name" value="HisK_dim/P_dom"/>
</dbReference>
<dbReference type="PRINTS" id="PR00344">
    <property type="entry name" value="BCTRLSENSOR"/>
</dbReference>
<dbReference type="PROSITE" id="PS50113">
    <property type="entry name" value="PAC"/>
    <property type="match status" value="3"/>
</dbReference>
<feature type="domain" description="Histidine kinase" evidence="6">
    <location>
        <begin position="590"/>
        <end position="818"/>
    </location>
</feature>
<dbReference type="Pfam" id="PF00989">
    <property type="entry name" value="PAS"/>
    <property type="match status" value="1"/>
</dbReference>
<evidence type="ECO:0000313" key="8">
    <source>
        <dbReference type="EMBL" id="GAO43142.1"/>
    </source>
</evidence>
<dbReference type="STRING" id="1220578.FPE01S_02_02460"/>
<dbReference type="InterPro" id="IPR036890">
    <property type="entry name" value="HATPase_C_sf"/>
</dbReference>